<evidence type="ECO:0000313" key="1">
    <source>
        <dbReference type="EMBL" id="GBN67849.1"/>
    </source>
</evidence>
<dbReference type="Proteomes" id="UP000499080">
    <property type="component" value="Unassembled WGS sequence"/>
</dbReference>
<sequence length="105" mass="11596">MIDVCGISCSSGKETSGVHLLVSSWNRILADTIRNCSARGSFCEILDEKLPIVIEPPEGMLKEEYEQWMSIDEDITVAATLTEKICQDVCEQDQAINVDNSNGDE</sequence>
<evidence type="ECO:0000313" key="2">
    <source>
        <dbReference type="Proteomes" id="UP000499080"/>
    </source>
</evidence>
<name>A0A4Y2QXK7_ARAVE</name>
<gene>
    <name evidence="1" type="ORF">AVEN_227001_1</name>
</gene>
<accession>A0A4Y2QXK7</accession>
<reference evidence="1 2" key="1">
    <citation type="journal article" date="2019" name="Sci. Rep.">
        <title>Orb-weaving spider Araneus ventricosus genome elucidates the spidroin gene catalogue.</title>
        <authorList>
            <person name="Kono N."/>
            <person name="Nakamura H."/>
            <person name="Ohtoshi R."/>
            <person name="Moran D.A.P."/>
            <person name="Shinohara A."/>
            <person name="Yoshida Y."/>
            <person name="Fujiwara M."/>
            <person name="Mori M."/>
            <person name="Tomita M."/>
            <person name="Arakawa K."/>
        </authorList>
    </citation>
    <scope>NUCLEOTIDE SEQUENCE [LARGE SCALE GENOMIC DNA]</scope>
</reference>
<protein>
    <submittedName>
        <fullName evidence="1">Uncharacterized protein</fullName>
    </submittedName>
</protein>
<organism evidence="1 2">
    <name type="scientific">Araneus ventricosus</name>
    <name type="common">Orbweaver spider</name>
    <name type="synonym">Epeira ventricosa</name>
    <dbReference type="NCBI Taxonomy" id="182803"/>
    <lineage>
        <taxon>Eukaryota</taxon>
        <taxon>Metazoa</taxon>
        <taxon>Ecdysozoa</taxon>
        <taxon>Arthropoda</taxon>
        <taxon>Chelicerata</taxon>
        <taxon>Arachnida</taxon>
        <taxon>Araneae</taxon>
        <taxon>Araneomorphae</taxon>
        <taxon>Entelegynae</taxon>
        <taxon>Araneoidea</taxon>
        <taxon>Araneidae</taxon>
        <taxon>Araneus</taxon>
    </lineage>
</organism>
<dbReference type="AlphaFoldDB" id="A0A4Y2QXK7"/>
<dbReference type="OrthoDB" id="6617542at2759"/>
<comment type="caution">
    <text evidence="1">The sequence shown here is derived from an EMBL/GenBank/DDBJ whole genome shotgun (WGS) entry which is preliminary data.</text>
</comment>
<keyword evidence="2" id="KW-1185">Reference proteome</keyword>
<proteinExistence type="predicted"/>
<dbReference type="EMBL" id="BGPR01015060">
    <property type="protein sequence ID" value="GBN67849.1"/>
    <property type="molecule type" value="Genomic_DNA"/>
</dbReference>